<evidence type="ECO:0000313" key="11">
    <source>
        <dbReference type="Proteomes" id="UP001195483"/>
    </source>
</evidence>
<gene>
    <name evidence="10" type="ORF">CHS0354_006121</name>
</gene>
<evidence type="ECO:0000256" key="7">
    <source>
        <dbReference type="ARBA" id="ARBA00023212"/>
    </source>
</evidence>
<evidence type="ECO:0000256" key="8">
    <source>
        <dbReference type="ARBA" id="ARBA00023273"/>
    </source>
</evidence>
<proteinExistence type="inferred from homology"/>
<comment type="subcellular location">
    <subcellularLocation>
        <location evidence="1">Cytoplasm</location>
        <location evidence="1">Cytoskeleton</location>
        <location evidence="1">Cilium axoneme</location>
    </subcellularLocation>
</comment>
<evidence type="ECO:0000256" key="5">
    <source>
        <dbReference type="ARBA" id="ARBA00022794"/>
    </source>
</evidence>
<dbReference type="GO" id="GO:0005930">
    <property type="term" value="C:axoneme"/>
    <property type="evidence" value="ECO:0007669"/>
    <property type="project" value="UniProtKB-SubCell"/>
</dbReference>
<dbReference type="PANTHER" id="PTHR21442">
    <property type="entry name" value="CILIA- AND FLAGELLA-ASSOCIATED PROTEIN 206"/>
    <property type="match status" value="1"/>
</dbReference>
<dbReference type="Proteomes" id="UP001195483">
    <property type="component" value="Unassembled WGS sequence"/>
</dbReference>
<keyword evidence="5" id="KW-0970">Cilium biogenesis/degradation</keyword>
<keyword evidence="6" id="KW-0969">Cilium</keyword>
<comment type="function">
    <text evidence="9">Essential for sperm motility and is involved in the regulation of the beating frequency of motile cilia on the epithelial cells of the respiratory tract. Required for the establishment of radial spokes in sperm flagella.</text>
</comment>
<reference evidence="10" key="3">
    <citation type="submission" date="2023-05" db="EMBL/GenBank/DDBJ databases">
        <authorList>
            <person name="Smith C.H."/>
        </authorList>
    </citation>
    <scope>NUCLEOTIDE SEQUENCE</scope>
    <source>
        <strain evidence="10">CHS0354</strain>
        <tissue evidence="10">Mantle</tissue>
    </source>
</reference>
<evidence type="ECO:0000256" key="1">
    <source>
        <dbReference type="ARBA" id="ARBA00004430"/>
    </source>
</evidence>
<evidence type="ECO:0000256" key="9">
    <source>
        <dbReference type="ARBA" id="ARBA00045321"/>
    </source>
</evidence>
<dbReference type="GO" id="GO:0036064">
    <property type="term" value="C:ciliary basal body"/>
    <property type="evidence" value="ECO:0007669"/>
    <property type="project" value="TreeGrafter"/>
</dbReference>
<dbReference type="AlphaFoldDB" id="A0AAE0W0Q7"/>
<evidence type="ECO:0000256" key="2">
    <source>
        <dbReference type="ARBA" id="ARBA00010500"/>
    </source>
</evidence>
<dbReference type="GO" id="GO:0030030">
    <property type="term" value="P:cell projection organization"/>
    <property type="evidence" value="ECO:0007669"/>
    <property type="project" value="UniProtKB-KW"/>
</dbReference>
<comment type="caution">
    <text evidence="10">The sequence shown here is derived from an EMBL/GenBank/DDBJ whole genome shotgun (WGS) entry which is preliminary data.</text>
</comment>
<keyword evidence="8" id="KW-0966">Cell projection</keyword>
<keyword evidence="11" id="KW-1185">Reference proteome</keyword>
<accession>A0AAE0W0Q7</accession>
<reference evidence="10" key="1">
    <citation type="journal article" date="2021" name="Genome Biol. Evol.">
        <title>A High-Quality Reference Genome for a Parasitic Bivalve with Doubly Uniparental Inheritance (Bivalvia: Unionida).</title>
        <authorList>
            <person name="Smith C.H."/>
        </authorList>
    </citation>
    <scope>NUCLEOTIDE SEQUENCE</scope>
    <source>
        <strain evidence="10">CHS0354</strain>
    </source>
</reference>
<evidence type="ECO:0000256" key="3">
    <source>
        <dbReference type="ARBA" id="ARBA00021602"/>
    </source>
</evidence>
<evidence type="ECO:0000313" key="10">
    <source>
        <dbReference type="EMBL" id="KAK3597763.1"/>
    </source>
</evidence>
<dbReference type="GO" id="GO:0003356">
    <property type="term" value="P:regulation of cilium beat frequency"/>
    <property type="evidence" value="ECO:0007669"/>
    <property type="project" value="TreeGrafter"/>
</dbReference>
<sequence length="624" mass="70866">MSRAQAESVIKNIIREIAQECASKGQAVSETLVAFMVKAVVLDPSNEFNVDRTLTKDDVQKLIKLCVDRLMDTRSPSLDTVKMQVYFDMNYTTRADFLEEHRRVLESRLQPVIREITDSRARTREELESLYRKIVSAVLLRSGLGSPTDIAVVREATAALQSVFPQTELGTFMSLSKRDKERQLLELTMIVTGIRLFNKECGKGGEGIDDLPAILNEAVPATTQNVDAEIQGSLRYAHKYTALLEKYLNSKSTEGPSHQLLKEAMINTRQHEAFLRVILNDVISCAQQVELLEQQLAARMEQLQGTVQSKTAVPTAQVYPQFIHLSQLWSGFQDEMVLLSVLSNILASLEPFTRGHRELFNDDVLVPFLEGVEIKTDEQRIQETSGVENRIHPREFRELDWLFPETTKNFHKLQLQYKGYCAWTLGHYDRFLVPANPEIGVLRYKDHYYAFSSKKAAQDFAQNIEGFIALVAEGAKKSPELIQLLELHTQFATVTPYSTGKDKGRMIEKPVTKCDSGTQTDTHFMEANIVMSYEWNEWELRRKAIKLANLRKRITHSVQTNLSNMKRDNAVQVWPPKNVETQTKTDSYSNVPKPQVFLAGLRGGGMTQPTTMTKIDLTIDVDQT</sequence>
<organism evidence="10 11">
    <name type="scientific">Potamilus streckersoni</name>
    <dbReference type="NCBI Taxonomy" id="2493646"/>
    <lineage>
        <taxon>Eukaryota</taxon>
        <taxon>Metazoa</taxon>
        <taxon>Spiralia</taxon>
        <taxon>Lophotrochozoa</taxon>
        <taxon>Mollusca</taxon>
        <taxon>Bivalvia</taxon>
        <taxon>Autobranchia</taxon>
        <taxon>Heteroconchia</taxon>
        <taxon>Palaeoheterodonta</taxon>
        <taxon>Unionida</taxon>
        <taxon>Unionoidea</taxon>
        <taxon>Unionidae</taxon>
        <taxon>Ambleminae</taxon>
        <taxon>Lampsilini</taxon>
        <taxon>Potamilus</taxon>
    </lineage>
</organism>
<name>A0AAE0W0Q7_9BIVA</name>
<protein>
    <recommendedName>
        <fullName evidence="3">Cilia- and flagella-associated protein 206</fullName>
    </recommendedName>
</protein>
<dbReference type="Pfam" id="PF12018">
    <property type="entry name" value="FAP206"/>
    <property type="match status" value="1"/>
</dbReference>
<keyword evidence="7" id="KW-0206">Cytoskeleton</keyword>
<evidence type="ECO:0000256" key="4">
    <source>
        <dbReference type="ARBA" id="ARBA00022490"/>
    </source>
</evidence>
<comment type="similarity">
    <text evidence="2">Belongs to the CFAP206 family.</text>
</comment>
<dbReference type="InterPro" id="IPR021897">
    <property type="entry name" value="FAP206"/>
</dbReference>
<dbReference type="PANTHER" id="PTHR21442:SF0">
    <property type="entry name" value="CILIA- AND FLAGELLA-ASSOCIATED PROTEIN 206"/>
    <property type="match status" value="1"/>
</dbReference>
<keyword evidence="4" id="KW-0963">Cytoplasm</keyword>
<reference evidence="10" key="2">
    <citation type="journal article" date="2021" name="Genome Biol. Evol.">
        <title>Developing a high-quality reference genome for a parasitic bivalve with doubly uniparental inheritance (Bivalvia: Unionida).</title>
        <authorList>
            <person name="Smith C.H."/>
        </authorList>
    </citation>
    <scope>NUCLEOTIDE SEQUENCE</scope>
    <source>
        <strain evidence="10">CHS0354</strain>
        <tissue evidence="10">Mantle</tissue>
    </source>
</reference>
<evidence type="ECO:0000256" key="6">
    <source>
        <dbReference type="ARBA" id="ARBA00023069"/>
    </source>
</evidence>
<dbReference type="EMBL" id="JAEAOA010000432">
    <property type="protein sequence ID" value="KAK3597763.1"/>
    <property type="molecule type" value="Genomic_DNA"/>
</dbReference>